<dbReference type="Proteomes" id="UP000269693">
    <property type="component" value="Chromosome"/>
</dbReference>
<feature type="transmembrane region" description="Helical" evidence="1">
    <location>
        <begin position="90"/>
        <end position="108"/>
    </location>
</feature>
<evidence type="ECO:0000313" key="2">
    <source>
        <dbReference type="EMBL" id="AZJ31566.1"/>
    </source>
</evidence>
<dbReference type="EMBL" id="CP032544">
    <property type="protein sequence ID" value="AZJ31566.1"/>
    <property type="molecule type" value="Genomic_DNA"/>
</dbReference>
<feature type="transmembrane region" description="Helical" evidence="1">
    <location>
        <begin position="57"/>
        <end position="78"/>
    </location>
</feature>
<keyword evidence="1" id="KW-0472">Membrane</keyword>
<evidence type="ECO:0000313" key="3">
    <source>
        <dbReference type="Proteomes" id="UP000269693"/>
    </source>
</evidence>
<proteinExistence type="predicted"/>
<evidence type="ECO:0000256" key="1">
    <source>
        <dbReference type="SAM" id="Phobius"/>
    </source>
</evidence>
<feature type="transmembrane region" description="Helical" evidence="1">
    <location>
        <begin position="21"/>
        <end position="37"/>
    </location>
</feature>
<organism evidence="2 3">
    <name type="scientific">Tenacibaculum mesophilum</name>
    <dbReference type="NCBI Taxonomy" id="104268"/>
    <lineage>
        <taxon>Bacteria</taxon>
        <taxon>Pseudomonadati</taxon>
        <taxon>Bacteroidota</taxon>
        <taxon>Flavobacteriia</taxon>
        <taxon>Flavobacteriales</taxon>
        <taxon>Flavobacteriaceae</taxon>
        <taxon>Tenacibaculum</taxon>
    </lineage>
</organism>
<protein>
    <submittedName>
        <fullName evidence="2">Uncharacterized protein</fullName>
    </submittedName>
</protein>
<gene>
    <name evidence="2" type="ORF">D6200_02875</name>
</gene>
<reference evidence="2 3" key="1">
    <citation type="submission" date="2018-09" db="EMBL/GenBank/DDBJ databases">
        <title>Insights into the microbiota of Asian seabass (Lates calcarifer) with tenacibaculosis symptoms and description of sp. nov. Tenacibaculum singaporense.</title>
        <authorList>
            <person name="Miyake S."/>
            <person name="Soh M."/>
            <person name="Azman M.N."/>
            <person name="Ngoh S.Y."/>
            <person name="Orban L."/>
            <person name="Seedorf H."/>
        </authorList>
    </citation>
    <scope>NUCLEOTIDE SEQUENCE [LARGE SCALE GENOMIC DNA]</scope>
    <source>
        <strain evidence="2 3">DSM 13764</strain>
    </source>
</reference>
<keyword evidence="1" id="KW-0812">Transmembrane</keyword>
<sequence length="109" mass="12478">MESTQTILNKTTNYRTWSFRFLIYLISLNFLIAYIITTSTTLKLEDSEKTTNNSDLILSIIVILTNIFLISGVMLTALSIVKKEKKDYKYIISIIGYSIFLIIAILSII</sequence>
<dbReference type="RefSeq" id="WP_073184948.1">
    <property type="nucleotide sequence ID" value="NZ_CP032544.1"/>
</dbReference>
<keyword evidence="3" id="KW-1185">Reference proteome</keyword>
<name>A0ABN5T2X2_9FLAO</name>
<accession>A0ABN5T2X2</accession>
<keyword evidence="1" id="KW-1133">Transmembrane helix</keyword>